<sequence>MKNFLFGLFLGAALMLVTAFSFNLVSNQSSAQAQPFIPGYYQQVAWGNHPEMDAALNLLIKAREHLEKAAHDFNGHRVKAIEYTDKAIKEVREGINFADNH</sequence>
<dbReference type="STRING" id="747365.Thena_0870"/>
<dbReference type="HOGENOM" id="CLU_2290363_0_0_9"/>
<proteinExistence type="predicted"/>
<dbReference type="RefSeq" id="WP_013756223.1">
    <property type="nucleotide sequence ID" value="NC_015499.1"/>
</dbReference>
<dbReference type="AlphaFoldDB" id="M1E7J8"/>
<dbReference type="EMBL" id="CP002690">
    <property type="protein sequence ID" value="AEE14500.1"/>
    <property type="molecule type" value="Genomic_DNA"/>
</dbReference>
<gene>
    <name evidence="1" type="ORF">Thena_0870</name>
</gene>
<dbReference type="KEGG" id="tnr:Thena_0870"/>
<name>M1E7J8_9BACT</name>
<reference evidence="1 2" key="1">
    <citation type="submission" date="2011-04" db="EMBL/GenBank/DDBJ databases">
        <title>The complete genome of Thermodesulfobium narugense DSM 14796.</title>
        <authorList>
            <consortium name="US DOE Joint Genome Institute (JGI-PGF)"/>
            <person name="Lucas S."/>
            <person name="Han J."/>
            <person name="Lapidus A."/>
            <person name="Bruce D."/>
            <person name="Goodwin L."/>
            <person name="Pitluck S."/>
            <person name="Peters L."/>
            <person name="Kyrpides N."/>
            <person name="Mavromatis K."/>
            <person name="Pagani I."/>
            <person name="Ivanova N."/>
            <person name="Ovchinnikova G."/>
            <person name="Zhang X."/>
            <person name="Saunders L."/>
            <person name="Detter J.C."/>
            <person name="Tapia R."/>
            <person name="Han C."/>
            <person name="Land M."/>
            <person name="Hauser L."/>
            <person name="Markowitz V."/>
            <person name="Cheng J.-F."/>
            <person name="Hugenholtz P."/>
            <person name="Woyke T."/>
            <person name="Wu D."/>
            <person name="Spring S."/>
            <person name="Schroeder M."/>
            <person name="Brambilla E."/>
            <person name="Klenk H.-P."/>
            <person name="Eisen J.A."/>
        </authorList>
    </citation>
    <scope>NUCLEOTIDE SEQUENCE [LARGE SCALE GENOMIC DNA]</scope>
    <source>
        <strain evidence="1 2">DSM 14796</strain>
    </source>
</reference>
<protein>
    <submittedName>
        <fullName evidence="1">Uncharacterized protein</fullName>
    </submittedName>
</protein>
<organism evidence="1 2">
    <name type="scientific">Thermodesulfobium narugense DSM 14796</name>
    <dbReference type="NCBI Taxonomy" id="747365"/>
    <lineage>
        <taxon>Bacteria</taxon>
        <taxon>Pseudomonadati</taxon>
        <taxon>Thermodesulfobiota</taxon>
        <taxon>Thermodesulfobiia</taxon>
        <taxon>Thermodesulfobiales</taxon>
        <taxon>Thermodesulfobiaceae</taxon>
        <taxon>Thermodesulfobium</taxon>
    </lineage>
</organism>
<keyword evidence="2" id="KW-1185">Reference proteome</keyword>
<evidence type="ECO:0000313" key="2">
    <source>
        <dbReference type="Proteomes" id="UP000011765"/>
    </source>
</evidence>
<dbReference type="OrthoDB" id="574558at2"/>
<accession>M1E7J8</accession>
<evidence type="ECO:0000313" key="1">
    <source>
        <dbReference type="EMBL" id="AEE14500.1"/>
    </source>
</evidence>
<dbReference type="Proteomes" id="UP000011765">
    <property type="component" value="Chromosome"/>
</dbReference>